<dbReference type="Proteomes" id="UP000095329">
    <property type="component" value="Unassembled WGS sequence"/>
</dbReference>
<dbReference type="EMBL" id="ASHX02000001">
    <property type="protein sequence ID" value="OEJ95830.1"/>
    <property type="molecule type" value="Genomic_DNA"/>
</dbReference>
<dbReference type="AlphaFoldDB" id="A0A1D3DU27"/>
<organism evidence="2 3">
    <name type="scientific">Streptomyces thermolilacinus SPC6</name>
    <dbReference type="NCBI Taxonomy" id="1306406"/>
    <lineage>
        <taxon>Bacteria</taxon>
        <taxon>Bacillati</taxon>
        <taxon>Actinomycetota</taxon>
        <taxon>Actinomycetes</taxon>
        <taxon>Kitasatosporales</taxon>
        <taxon>Streptomycetaceae</taxon>
        <taxon>Streptomyces</taxon>
    </lineage>
</organism>
<protein>
    <recommendedName>
        <fullName evidence="4">Flp pilus assembly protein RcpC/CpaB domain-containing protein</fullName>
    </recommendedName>
</protein>
<comment type="caution">
    <text evidence="2">The sequence shown here is derived from an EMBL/GenBank/DDBJ whole genome shotgun (WGS) entry which is preliminary data.</text>
</comment>
<reference evidence="2 3" key="1">
    <citation type="journal article" date="2013" name="Genome Announc.">
        <title>Genome Sequence of Streptomyces violaceusniger Strain SPC6, a Halotolerant Streptomycete That Exhibits Rapid Growth and Development.</title>
        <authorList>
            <person name="Chen X."/>
            <person name="Zhang B."/>
            <person name="Zhang W."/>
            <person name="Wu X."/>
            <person name="Zhang M."/>
            <person name="Chen T."/>
            <person name="Liu G."/>
            <person name="Dyson P."/>
        </authorList>
    </citation>
    <scope>NUCLEOTIDE SEQUENCE [LARGE SCALE GENOMIC DNA]</scope>
    <source>
        <strain evidence="2 3">SPC6</strain>
    </source>
</reference>
<accession>A0A1D3DU27</accession>
<sequence length="231" mass="22505">MPQFAPLRVSGGRSGLWRAAPRRRRAVAAGLAMTAAALAASGFREAGVDAGQEARQADAIAARARPPGSAAVPVRDPATGQRASPHMVSVPVRIADGATVRLLRPGDRVDVIAVPVAPAGTAAEDGGPEARVVAAGASVAAVPGLADAPRKGSGAGGDLLPEGRSLPGGSSARVVGSVPGTEGEGDVPHGLDELGDAGQSGAALLVLAVPRTAAADVVAAAATSRLAVVLC</sequence>
<evidence type="ECO:0000313" key="2">
    <source>
        <dbReference type="EMBL" id="OEJ95830.1"/>
    </source>
</evidence>
<evidence type="ECO:0000256" key="1">
    <source>
        <dbReference type="SAM" id="MobiDB-lite"/>
    </source>
</evidence>
<name>A0A1D3DU27_9ACTN</name>
<feature type="region of interest" description="Disordered" evidence="1">
    <location>
        <begin position="145"/>
        <end position="194"/>
    </location>
</feature>
<evidence type="ECO:0008006" key="4">
    <source>
        <dbReference type="Google" id="ProtNLM"/>
    </source>
</evidence>
<feature type="region of interest" description="Disordered" evidence="1">
    <location>
        <begin position="57"/>
        <end position="85"/>
    </location>
</feature>
<keyword evidence="3" id="KW-1185">Reference proteome</keyword>
<dbReference type="STRING" id="1306406.J116_016450"/>
<proteinExistence type="predicted"/>
<gene>
    <name evidence="2" type="ORF">J116_016450</name>
</gene>
<evidence type="ECO:0000313" key="3">
    <source>
        <dbReference type="Proteomes" id="UP000095329"/>
    </source>
</evidence>